<dbReference type="EMBL" id="BCSY01000008">
    <property type="protein sequence ID" value="GAS93203.1"/>
    <property type="molecule type" value="Genomic_DNA"/>
</dbReference>
<dbReference type="AlphaFoldDB" id="A0A100W7S7"/>
<evidence type="ECO:0000313" key="1">
    <source>
        <dbReference type="EMBL" id="GAS93203.1"/>
    </source>
</evidence>
<name>A0A100W7S7_MYCCR</name>
<sequence>MAREKWVYQGARIALGYGAQMEGQRRYWFRREDIGAGGTTLIIPVDKFWPAGQRVAHA</sequence>
<dbReference type="Proteomes" id="UP000069443">
    <property type="component" value="Unassembled WGS sequence"/>
</dbReference>
<keyword evidence="2" id="KW-1185">Reference proteome</keyword>
<proteinExistence type="predicted"/>
<gene>
    <name evidence="1" type="ORF">RMCC_0169</name>
</gene>
<protein>
    <submittedName>
        <fullName evidence="1">Uncharacterized protein</fullName>
    </submittedName>
</protein>
<reference evidence="2" key="2">
    <citation type="submission" date="2016-02" db="EMBL/GenBank/DDBJ databases">
        <title>Draft genome sequence of five rapidly growing Mycobacterium species.</title>
        <authorList>
            <person name="Katahira K."/>
            <person name="Gotou Y."/>
            <person name="Iida K."/>
            <person name="Ogura Y."/>
            <person name="Hayashi T."/>
        </authorList>
    </citation>
    <scope>NUCLEOTIDE SEQUENCE [LARGE SCALE GENOMIC DNA]</scope>
    <source>
        <strain evidence="2">JCM15298</strain>
    </source>
</reference>
<comment type="caution">
    <text evidence="1">The sequence shown here is derived from an EMBL/GenBank/DDBJ whole genome shotgun (WGS) entry which is preliminary data.</text>
</comment>
<organism evidence="1 2">
    <name type="scientific">Mycolicibacterium canariasense</name>
    <name type="common">Mycobacterium canariasense</name>
    <dbReference type="NCBI Taxonomy" id="228230"/>
    <lineage>
        <taxon>Bacteria</taxon>
        <taxon>Bacillati</taxon>
        <taxon>Actinomycetota</taxon>
        <taxon>Actinomycetes</taxon>
        <taxon>Mycobacteriales</taxon>
        <taxon>Mycobacteriaceae</taxon>
        <taxon>Mycolicibacterium</taxon>
    </lineage>
</organism>
<accession>A0A100W7S7</accession>
<reference evidence="2" key="1">
    <citation type="journal article" date="2016" name="Genome Announc.">
        <title>Draft Genome Sequences of Five Rapidly Growing Mycobacterium Species, M. thermoresistibile, M. fortuitum subsp. acetamidolyticum, M. canariasense, M. brisbanense, and M. novocastrense.</title>
        <authorList>
            <person name="Katahira K."/>
            <person name="Ogura Y."/>
            <person name="Gotoh Y."/>
            <person name="Hayashi T."/>
        </authorList>
    </citation>
    <scope>NUCLEOTIDE SEQUENCE [LARGE SCALE GENOMIC DNA]</scope>
    <source>
        <strain evidence="2">JCM15298</strain>
    </source>
</reference>
<dbReference type="RefSeq" id="WP_163642404.1">
    <property type="nucleotide sequence ID" value="NZ_BCSY01000008.1"/>
</dbReference>
<evidence type="ECO:0000313" key="2">
    <source>
        <dbReference type="Proteomes" id="UP000069443"/>
    </source>
</evidence>